<sequence length="166" mass="19120">MAHLDTEFQKQSVPGLKSLLADQFQGKQVYGTECSVCHTRSERESEFMEIEVNLPKNSKLEDRIAALLESEELSGDNQYLCSKCDELRDAKRYTEFRQFPPVLHVSLLRFVFDMNTLERKKGTDSQVKIHQADLVLTMVIMSPKYMMSCQSLGISLTMKLLPRSHR</sequence>
<dbReference type="GO" id="GO:0016579">
    <property type="term" value="P:protein deubiquitination"/>
    <property type="evidence" value="ECO:0007669"/>
    <property type="project" value="TreeGrafter"/>
</dbReference>
<keyword evidence="3" id="KW-1185">Reference proteome</keyword>
<dbReference type="GO" id="GO:0005829">
    <property type="term" value="C:cytosol"/>
    <property type="evidence" value="ECO:0007669"/>
    <property type="project" value="TreeGrafter"/>
</dbReference>
<dbReference type="EMBL" id="JASBNA010000003">
    <property type="protein sequence ID" value="KAK7693459.1"/>
    <property type="molecule type" value="Genomic_DNA"/>
</dbReference>
<dbReference type="InterPro" id="IPR028889">
    <property type="entry name" value="USP"/>
</dbReference>
<dbReference type="InterPro" id="IPR038765">
    <property type="entry name" value="Papain-like_cys_pep_sf"/>
</dbReference>
<feature type="domain" description="USP" evidence="1">
    <location>
        <begin position="1"/>
        <end position="166"/>
    </location>
</feature>
<dbReference type="GO" id="GO:0004843">
    <property type="term" value="F:cysteine-type deubiquitinase activity"/>
    <property type="evidence" value="ECO:0007669"/>
    <property type="project" value="TreeGrafter"/>
</dbReference>
<dbReference type="GO" id="GO:0005634">
    <property type="term" value="C:nucleus"/>
    <property type="evidence" value="ECO:0007669"/>
    <property type="project" value="TreeGrafter"/>
</dbReference>
<gene>
    <name evidence="2" type="ORF">QCA50_003027</name>
</gene>
<organism evidence="2 3">
    <name type="scientific">Cerrena zonata</name>
    <dbReference type="NCBI Taxonomy" id="2478898"/>
    <lineage>
        <taxon>Eukaryota</taxon>
        <taxon>Fungi</taxon>
        <taxon>Dikarya</taxon>
        <taxon>Basidiomycota</taxon>
        <taxon>Agaricomycotina</taxon>
        <taxon>Agaricomycetes</taxon>
        <taxon>Polyporales</taxon>
        <taxon>Cerrenaceae</taxon>
        <taxon>Cerrena</taxon>
    </lineage>
</organism>
<dbReference type="InterPro" id="IPR028881">
    <property type="entry name" value="PAN2_UCH_dom"/>
</dbReference>
<comment type="caution">
    <text evidence="2">The sequence shown here is derived from an EMBL/GenBank/DDBJ whole genome shotgun (WGS) entry which is preliminary data.</text>
</comment>
<evidence type="ECO:0000313" key="3">
    <source>
        <dbReference type="Proteomes" id="UP001385951"/>
    </source>
</evidence>
<reference evidence="2 3" key="1">
    <citation type="submission" date="2022-09" db="EMBL/GenBank/DDBJ databases">
        <authorList>
            <person name="Palmer J.M."/>
        </authorList>
    </citation>
    <scope>NUCLEOTIDE SEQUENCE [LARGE SCALE GENOMIC DNA]</scope>
    <source>
        <strain evidence="2 3">DSM 7382</strain>
    </source>
</reference>
<accession>A0AAW0GVC8</accession>
<dbReference type="Pfam" id="PF13423">
    <property type="entry name" value="UCH_1"/>
    <property type="match status" value="1"/>
</dbReference>
<dbReference type="PANTHER" id="PTHR24006">
    <property type="entry name" value="UBIQUITIN CARBOXYL-TERMINAL HYDROLASE"/>
    <property type="match status" value="1"/>
</dbReference>
<evidence type="ECO:0000259" key="1">
    <source>
        <dbReference type="PROSITE" id="PS50235"/>
    </source>
</evidence>
<dbReference type="PROSITE" id="PS50235">
    <property type="entry name" value="USP_3"/>
    <property type="match status" value="1"/>
</dbReference>
<proteinExistence type="predicted"/>
<name>A0AAW0GVC8_9APHY</name>
<dbReference type="AlphaFoldDB" id="A0AAW0GVC8"/>
<dbReference type="Gene3D" id="3.90.70.10">
    <property type="entry name" value="Cysteine proteinases"/>
    <property type="match status" value="1"/>
</dbReference>
<dbReference type="Proteomes" id="UP001385951">
    <property type="component" value="Unassembled WGS sequence"/>
</dbReference>
<protein>
    <recommendedName>
        <fullName evidence="1">USP domain-containing protein</fullName>
    </recommendedName>
</protein>
<dbReference type="SUPFAM" id="SSF54001">
    <property type="entry name" value="Cysteine proteinases"/>
    <property type="match status" value="1"/>
</dbReference>
<dbReference type="InterPro" id="IPR050164">
    <property type="entry name" value="Peptidase_C19"/>
</dbReference>
<evidence type="ECO:0000313" key="2">
    <source>
        <dbReference type="EMBL" id="KAK7693459.1"/>
    </source>
</evidence>